<comment type="catalytic activity">
    <reaction evidence="1">
        <text>ATP + protein L-histidine = ADP + protein N-phospho-L-histidine.</text>
        <dbReference type="EC" id="2.7.13.3"/>
    </reaction>
</comment>
<dbReference type="InterPro" id="IPR005467">
    <property type="entry name" value="His_kinase_dom"/>
</dbReference>
<reference evidence="8" key="1">
    <citation type="journal article" date="2019" name="Int. J. Syst. Evol. Microbiol.">
        <title>The Global Catalogue of Microorganisms (GCM) 10K type strain sequencing project: providing services to taxonomists for standard genome sequencing and annotation.</title>
        <authorList>
            <consortium name="The Broad Institute Genomics Platform"/>
            <consortium name="The Broad Institute Genome Sequencing Center for Infectious Disease"/>
            <person name="Wu L."/>
            <person name="Ma J."/>
        </authorList>
    </citation>
    <scope>NUCLEOTIDE SEQUENCE [LARGE SCALE GENOMIC DNA]</scope>
    <source>
        <strain evidence="8">JCM 9933</strain>
    </source>
</reference>
<evidence type="ECO:0000256" key="3">
    <source>
        <dbReference type="ARBA" id="ARBA00022553"/>
    </source>
</evidence>
<protein>
    <recommendedName>
        <fullName evidence="2">histidine kinase</fullName>
        <ecNumber evidence="2">2.7.13.3</ecNumber>
    </recommendedName>
</protein>
<dbReference type="InterPro" id="IPR036097">
    <property type="entry name" value="HisK_dim/P_sf"/>
</dbReference>
<name>A0ABP3Q9B9_9PROT</name>
<dbReference type="PRINTS" id="PR00344">
    <property type="entry name" value="BCTRLSENSOR"/>
</dbReference>
<keyword evidence="8" id="KW-1185">Reference proteome</keyword>
<dbReference type="Pfam" id="PF02518">
    <property type="entry name" value="HATPase_c"/>
    <property type="match status" value="1"/>
</dbReference>
<keyword evidence="5" id="KW-0418">Kinase</keyword>
<evidence type="ECO:0000256" key="4">
    <source>
        <dbReference type="ARBA" id="ARBA00022679"/>
    </source>
</evidence>
<dbReference type="InterPro" id="IPR003594">
    <property type="entry name" value="HATPase_dom"/>
</dbReference>
<evidence type="ECO:0000256" key="1">
    <source>
        <dbReference type="ARBA" id="ARBA00000085"/>
    </source>
</evidence>
<comment type="caution">
    <text evidence="7">The sequence shown here is derived from an EMBL/GenBank/DDBJ whole genome shotgun (WGS) entry which is preliminary data.</text>
</comment>
<dbReference type="RefSeq" id="WP_343895358.1">
    <property type="nucleotide sequence ID" value="NZ_BAAAFZ010000027.1"/>
</dbReference>
<proteinExistence type="predicted"/>
<evidence type="ECO:0000313" key="7">
    <source>
        <dbReference type="EMBL" id="GAA0583311.1"/>
    </source>
</evidence>
<keyword evidence="3" id="KW-0597">Phosphoprotein</keyword>
<feature type="domain" description="Histidine kinase" evidence="6">
    <location>
        <begin position="39"/>
        <end position="256"/>
    </location>
</feature>
<dbReference type="EC" id="2.7.13.3" evidence="2"/>
<dbReference type="Gene3D" id="1.10.287.130">
    <property type="match status" value="1"/>
</dbReference>
<dbReference type="SMART" id="SM00387">
    <property type="entry name" value="HATPase_c"/>
    <property type="match status" value="1"/>
</dbReference>
<dbReference type="Proteomes" id="UP001501588">
    <property type="component" value="Unassembled WGS sequence"/>
</dbReference>
<accession>A0ABP3Q9B9</accession>
<dbReference type="Gene3D" id="3.30.565.10">
    <property type="entry name" value="Histidine kinase-like ATPase, C-terminal domain"/>
    <property type="match status" value="1"/>
</dbReference>
<gene>
    <name evidence="7" type="ORF">GCM10009416_22200</name>
</gene>
<evidence type="ECO:0000259" key="6">
    <source>
        <dbReference type="PROSITE" id="PS50109"/>
    </source>
</evidence>
<dbReference type="PANTHER" id="PTHR43047">
    <property type="entry name" value="TWO-COMPONENT HISTIDINE PROTEIN KINASE"/>
    <property type="match status" value="1"/>
</dbReference>
<dbReference type="SMART" id="SM00388">
    <property type="entry name" value="HisKA"/>
    <property type="match status" value="1"/>
</dbReference>
<dbReference type="CDD" id="cd00082">
    <property type="entry name" value="HisKA"/>
    <property type="match status" value="1"/>
</dbReference>
<dbReference type="InterPro" id="IPR003661">
    <property type="entry name" value="HisK_dim/P_dom"/>
</dbReference>
<sequence>MPAGPPGDGDLASATADELRAAVAELRAAVRARDDFIAIAAHELRNPMTPIAGQVHLLLAAARRGGSSQAQVAAGLERLEVAVRHYLRRATTLLDISRASSGQIRLEPAATDVSAVVRETVEGYAPLAARAGCALRLDVRDGVAATLDRLAVEQVLDNLLSNALRFGAGKPIDVGLAAGADDLTLAVRDRGAGLSEADRARIFGRFEQAVGQRRNGGFGIGLWLVRRLVDAMRGGIAVESRPGEGATFVVRLPLRMDEGAAAGEGEGRT</sequence>
<keyword evidence="4" id="KW-0808">Transferase</keyword>
<dbReference type="EMBL" id="BAAAFZ010000027">
    <property type="protein sequence ID" value="GAA0583311.1"/>
    <property type="molecule type" value="Genomic_DNA"/>
</dbReference>
<evidence type="ECO:0000256" key="2">
    <source>
        <dbReference type="ARBA" id="ARBA00012438"/>
    </source>
</evidence>
<dbReference type="PANTHER" id="PTHR43047:SF72">
    <property type="entry name" value="OSMOSENSING HISTIDINE PROTEIN KINASE SLN1"/>
    <property type="match status" value="1"/>
</dbReference>
<dbReference type="SUPFAM" id="SSF55874">
    <property type="entry name" value="ATPase domain of HSP90 chaperone/DNA topoisomerase II/histidine kinase"/>
    <property type="match status" value="1"/>
</dbReference>
<dbReference type="Pfam" id="PF00512">
    <property type="entry name" value="HisKA"/>
    <property type="match status" value="1"/>
</dbReference>
<dbReference type="InterPro" id="IPR004358">
    <property type="entry name" value="Sig_transdc_His_kin-like_C"/>
</dbReference>
<dbReference type="InterPro" id="IPR036890">
    <property type="entry name" value="HATPase_C_sf"/>
</dbReference>
<evidence type="ECO:0000256" key="5">
    <source>
        <dbReference type="ARBA" id="ARBA00022777"/>
    </source>
</evidence>
<organism evidence="7 8">
    <name type="scientific">Craurococcus roseus</name>
    <dbReference type="NCBI Taxonomy" id="77585"/>
    <lineage>
        <taxon>Bacteria</taxon>
        <taxon>Pseudomonadati</taxon>
        <taxon>Pseudomonadota</taxon>
        <taxon>Alphaproteobacteria</taxon>
        <taxon>Acetobacterales</taxon>
        <taxon>Acetobacteraceae</taxon>
        <taxon>Craurococcus</taxon>
    </lineage>
</organism>
<dbReference type="PROSITE" id="PS50109">
    <property type="entry name" value="HIS_KIN"/>
    <property type="match status" value="1"/>
</dbReference>
<dbReference type="SUPFAM" id="SSF47384">
    <property type="entry name" value="Homodimeric domain of signal transducing histidine kinase"/>
    <property type="match status" value="1"/>
</dbReference>
<evidence type="ECO:0000313" key="8">
    <source>
        <dbReference type="Proteomes" id="UP001501588"/>
    </source>
</evidence>